<dbReference type="InterPro" id="IPR000719">
    <property type="entry name" value="Prot_kinase_dom"/>
</dbReference>
<dbReference type="eggNOG" id="ENOG502QPUR">
    <property type="taxonomic scope" value="Eukaryota"/>
</dbReference>
<evidence type="ECO:0000256" key="3">
    <source>
        <dbReference type="ARBA" id="ARBA00022692"/>
    </source>
</evidence>
<feature type="signal peptide" evidence="10">
    <location>
        <begin position="1"/>
        <end position="25"/>
    </location>
</feature>
<dbReference type="KEGG" id="smo:SELMODRAFT_134124"/>
<dbReference type="HOGENOM" id="CLU_000288_92_6_1"/>
<comment type="subcellular location">
    <subcellularLocation>
        <location evidence="1">Membrane</location>
    </subcellularLocation>
</comment>
<keyword evidence="13" id="KW-1185">Reference proteome</keyword>
<organism evidence="13">
    <name type="scientific">Selaginella moellendorffii</name>
    <name type="common">Spikemoss</name>
    <dbReference type="NCBI Taxonomy" id="88036"/>
    <lineage>
        <taxon>Eukaryota</taxon>
        <taxon>Viridiplantae</taxon>
        <taxon>Streptophyta</taxon>
        <taxon>Embryophyta</taxon>
        <taxon>Tracheophyta</taxon>
        <taxon>Lycopodiopsida</taxon>
        <taxon>Selaginellales</taxon>
        <taxon>Selaginellaceae</taxon>
        <taxon>Selaginella</taxon>
    </lineage>
</organism>
<evidence type="ECO:0000313" key="12">
    <source>
        <dbReference type="EMBL" id="EFJ07137.1"/>
    </source>
</evidence>
<dbReference type="InterPro" id="IPR013210">
    <property type="entry name" value="LRR_N_plant-typ"/>
</dbReference>
<keyword evidence="3 9" id="KW-0812">Transmembrane</keyword>
<evidence type="ECO:0000259" key="11">
    <source>
        <dbReference type="PROSITE" id="PS50011"/>
    </source>
</evidence>
<dbReference type="GO" id="GO:0004672">
    <property type="term" value="F:protein kinase activity"/>
    <property type="evidence" value="ECO:0007669"/>
    <property type="project" value="InterPro"/>
</dbReference>
<evidence type="ECO:0000256" key="7">
    <source>
        <dbReference type="ARBA" id="ARBA00023136"/>
    </source>
</evidence>
<dbReference type="Gene3D" id="3.30.200.20">
    <property type="entry name" value="Phosphorylase Kinase, domain 1"/>
    <property type="match status" value="1"/>
</dbReference>
<evidence type="ECO:0000256" key="6">
    <source>
        <dbReference type="ARBA" id="ARBA00022989"/>
    </source>
</evidence>
<evidence type="ECO:0000256" key="1">
    <source>
        <dbReference type="ARBA" id="ARBA00004370"/>
    </source>
</evidence>
<feature type="region of interest" description="Disordered" evidence="8">
    <location>
        <begin position="297"/>
        <end position="326"/>
    </location>
</feature>
<dbReference type="GO" id="GO:0016020">
    <property type="term" value="C:membrane"/>
    <property type="evidence" value="ECO:0007669"/>
    <property type="project" value="UniProtKB-SubCell"/>
</dbReference>
<dbReference type="AlphaFoldDB" id="D8T820"/>
<evidence type="ECO:0000256" key="9">
    <source>
        <dbReference type="SAM" id="Phobius"/>
    </source>
</evidence>
<keyword evidence="7 9" id="KW-0472">Membrane</keyword>
<protein>
    <recommendedName>
        <fullName evidence="11">Protein kinase domain-containing protein</fullName>
    </recommendedName>
</protein>
<dbReference type="InterPro" id="IPR032675">
    <property type="entry name" value="LRR_dom_sf"/>
</dbReference>
<feature type="region of interest" description="Disordered" evidence="8">
    <location>
        <begin position="220"/>
        <end position="260"/>
    </location>
</feature>
<dbReference type="InterPro" id="IPR001245">
    <property type="entry name" value="Ser-Thr/Tyr_kinase_cat_dom"/>
</dbReference>
<dbReference type="FunFam" id="3.80.10.10:FF:000400">
    <property type="entry name" value="Nuclear pore complex protein NUP107"/>
    <property type="match status" value="1"/>
</dbReference>
<dbReference type="Gene3D" id="1.10.510.10">
    <property type="entry name" value="Transferase(Phosphotransferase) domain 1"/>
    <property type="match status" value="1"/>
</dbReference>
<feature type="domain" description="Protein kinase" evidence="11">
    <location>
        <begin position="357"/>
        <end position="632"/>
    </location>
</feature>
<feature type="transmembrane region" description="Helical" evidence="9">
    <location>
        <begin position="268"/>
        <end position="290"/>
    </location>
</feature>
<dbReference type="Gramene" id="EFJ07137">
    <property type="protein sequence ID" value="EFJ07137"/>
    <property type="gene ID" value="SELMODRAFT_134124"/>
</dbReference>
<dbReference type="Pfam" id="PF07714">
    <property type="entry name" value="PK_Tyr_Ser-Thr"/>
    <property type="match status" value="1"/>
</dbReference>
<dbReference type="Gene3D" id="3.80.10.10">
    <property type="entry name" value="Ribonuclease Inhibitor"/>
    <property type="match status" value="1"/>
</dbReference>
<dbReference type="Proteomes" id="UP000001514">
    <property type="component" value="Unassembled WGS sequence"/>
</dbReference>
<gene>
    <name evidence="12" type="ORF">SELMODRAFT_134124</name>
</gene>
<reference evidence="12 13" key="1">
    <citation type="journal article" date="2011" name="Science">
        <title>The Selaginella genome identifies genetic changes associated with the evolution of vascular plants.</title>
        <authorList>
            <person name="Banks J.A."/>
            <person name="Nishiyama T."/>
            <person name="Hasebe M."/>
            <person name="Bowman J.L."/>
            <person name="Gribskov M."/>
            <person name="dePamphilis C."/>
            <person name="Albert V.A."/>
            <person name="Aono N."/>
            <person name="Aoyama T."/>
            <person name="Ambrose B.A."/>
            <person name="Ashton N.W."/>
            <person name="Axtell M.J."/>
            <person name="Barker E."/>
            <person name="Barker M.S."/>
            <person name="Bennetzen J.L."/>
            <person name="Bonawitz N.D."/>
            <person name="Chapple C."/>
            <person name="Cheng C."/>
            <person name="Correa L.G."/>
            <person name="Dacre M."/>
            <person name="DeBarry J."/>
            <person name="Dreyer I."/>
            <person name="Elias M."/>
            <person name="Engstrom E.M."/>
            <person name="Estelle M."/>
            <person name="Feng L."/>
            <person name="Finet C."/>
            <person name="Floyd S.K."/>
            <person name="Frommer W.B."/>
            <person name="Fujita T."/>
            <person name="Gramzow L."/>
            <person name="Gutensohn M."/>
            <person name="Harholt J."/>
            <person name="Hattori M."/>
            <person name="Heyl A."/>
            <person name="Hirai T."/>
            <person name="Hiwatashi Y."/>
            <person name="Ishikawa M."/>
            <person name="Iwata M."/>
            <person name="Karol K.G."/>
            <person name="Koehler B."/>
            <person name="Kolukisaoglu U."/>
            <person name="Kubo M."/>
            <person name="Kurata T."/>
            <person name="Lalonde S."/>
            <person name="Li K."/>
            <person name="Li Y."/>
            <person name="Litt A."/>
            <person name="Lyons E."/>
            <person name="Manning G."/>
            <person name="Maruyama T."/>
            <person name="Michael T.P."/>
            <person name="Mikami K."/>
            <person name="Miyazaki S."/>
            <person name="Morinaga S."/>
            <person name="Murata T."/>
            <person name="Mueller-Roeber B."/>
            <person name="Nelson D.R."/>
            <person name="Obara M."/>
            <person name="Oguri Y."/>
            <person name="Olmstead R.G."/>
            <person name="Onodera N."/>
            <person name="Petersen B.L."/>
            <person name="Pils B."/>
            <person name="Prigge M."/>
            <person name="Rensing S.A."/>
            <person name="Riano-Pachon D.M."/>
            <person name="Roberts A.W."/>
            <person name="Sato Y."/>
            <person name="Scheller H.V."/>
            <person name="Schulz B."/>
            <person name="Schulz C."/>
            <person name="Shakirov E.V."/>
            <person name="Shibagaki N."/>
            <person name="Shinohara N."/>
            <person name="Shippen D.E."/>
            <person name="Soerensen I."/>
            <person name="Sotooka R."/>
            <person name="Sugimoto N."/>
            <person name="Sugita M."/>
            <person name="Sumikawa N."/>
            <person name="Tanurdzic M."/>
            <person name="Theissen G."/>
            <person name="Ulvskov P."/>
            <person name="Wakazuki S."/>
            <person name="Weng J.K."/>
            <person name="Willats W.W."/>
            <person name="Wipf D."/>
            <person name="Wolf P.G."/>
            <person name="Yang L."/>
            <person name="Zimmer A.D."/>
            <person name="Zhu Q."/>
            <person name="Mitros T."/>
            <person name="Hellsten U."/>
            <person name="Loque D."/>
            <person name="Otillar R."/>
            <person name="Salamov A."/>
            <person name="Schmutz J."/>
            <person name="Shapiro H."/>
            <person name="Lindquist E."/>
            <person name="Lucas S."/>
            <person name="Rokhsar D."/>
            <person name="Grigoriev I.V."/>
        </authorList>
    </citation>
    <scope>NUCLEOTIDE SEQUENCE [LARGE SCALE GENOMIC DNA]</scope>
</reference>
<evidence type="ECO:0000313" key="13">
    <source>
        <dbReference type="Proteomes" id="UP000001514"/>
    </source>
</evidence>
<evidence type="ECO:0000256" key="5">
    <source>
        <dbReference type="ARBA" id="ARBA00022737"/>
    </source>
</evidence>
<dbReference type="InParanoid" id="D8T820"/>
<feature type="chain" id="PRO_5003123369" description="Protein kinase domain-containing protein" evidence="10">
    <location>
        <begin position="26"/>
        <end position="650"/>
    </location>
</feature>
<dbReference type="SUPFAM" id="SSF56112">
    <property type="entry name" value="Protein kinase-like (PK-like)"/>
    <property type="match status" value="1"/>
</dbReference>
<evidence type="ECO:0000256" key="2">
    <source>
        <dbReference type="ARBA" id="ARBA00022614"/>
    </source>
</evidence>
<proteinExistence type="predicted"/>
<dbReference type="InterPro" id="IPR011009">
    <property type="entry name" value="Kinase-like_dom_sf"/>
</dbReference>
<dbReference type="PROSITE" id="PS50011">
    <property type="entry name" value="PROTEIN_KINASE_DOM"/>
    <property type="match status" value="1"/>
</dbReference>
<dbReference type="SUPFAM" id="SSF52058">
    <property type="entry name" value="L domain-like"/>
    <property type="match status" value="1"/>
</dbReference>
<dbReference type="InterPro" id="IPR050994">
    <property type="entry name" value="At_inactive_RLKs"/>
</dbReference>
<dbReference type="PANTHER" id="PTHR48010:SF90">
    <property type="entry name" value="OS07G0574100 PROTEIN"/>
    <property type="match status" value="1"/>
</dbReference>
<dbReference type="Pfam" id="PF08263">
    <property type="entry name" value="LRRNT_2"/>
    <property type="match status" value="1"/>
</dbReference>
<keyword evidence="6 9" id="KW-1133">Transmembrane helix</keyword>
<evidence type="ECO:0000256" key="8">
    <source>
        <dbReference type="SAM" id="MobiDB-lite"/>
    </source>
</evidence>
<keyword evidence="5" id="KW-0677">Repeat</keyword>
<dbReference type="Pfam" id="PF00560">
    <property type="entry name" value="LRR_1"/>
    <property type="match status" value="1"/>
</dbReference>
<name>D8T820_SELML</name>
<evidence type="ECO:0000256" key="4">
    <source>
        <dbReference type="ARBA" id="ARBA00022729"/>
    </source>
</evidence>
<dbReference type="EMBL" id="GL377688">
    <property type="protein sequence ID" value="EFJ07137.1"/>
    <property type="molecule type" value="Genomic_DNA"/>
</dbReference>
<keyword evidence="4 10" id="KW-0732">Signal</keyword>
<dbReference type="PANTHER" id="PTHR48010">
    <property type="entry name" value="OS05G0588300 PROTEIN"/>
    <property type="match status" value="1"/>
</dbReference>
<dbReference type="GO" id="GO:0005524">
    <property type="term" value="F:ATP binding"/>
    <property type="evidence" value="ECO:0007669"/>
    <property type="project" value="InterPro"/>
</dbReference>
<accession>D8T820</accession>
<dbReference type="InterPro" id="IPR001611">
    <property type="entry name" value="Leu-rich_rpt"/>
</dbReference>
<dbReference type="STRING" id="88036.D8T820"/>
<sequence>MATLYCFKTIWSFVIFSGLWCLSSAQQPDVSSDRQALIDFMKFADPQNRILQWNVSSLNPCTDQNAWQGVSCKKPDIGRVTFLELENLDLPGTIAPNTLSRLDQLRVLRLINVSLSGPIPPDLSSCIHLKQLILLGNKLTGNIPASLGTLAILDRLSLRNNQLEGEIPRELSNLQELQTLGLDYNSLTGPIPDMFFPKMTDFGVSHNRLTGSIPKSLASTSPTSFAGNDLCGPPTNNTCPPLPSPSSPQNAHSEPRSSERDKLSSPSIVIIVVFSLAIVVFICLLLMFYFRSDVKNKPVTHKSKSPEKKDGGEVQSIDSASMQFPEQRGSVEGEAGRLIFAAEDNQHSFGLKELLRASAEMLVPKGTVGTTYKAVLGEGVVFAVKRLIDRNLTEKPEFEKQLAFVGRLKHPNLVPLVAYYYYAQEEKLLVYDYLPNKSLYTRLHANRGTNERELLAWPDRLQIAYGVAQGLAFLHRECPTMPHGNLKSTNVVFDGNGQACIADFGLLPFASVQNGPQASDGYRAPEMFVAKKVTHKADVYSFGVMLLELLTGRVAARQGSSVDLPRWVNSTVREEWTAEVFDYELVTYRRNSEEEMVYLLRIALDCVASNPEQRPKMAQVVKLIEDIKSPELSSSDMSFSIEHLPGSVEQ</sequence>
<evidence type="ECO:0000256" key="10">
    <source>
        <dbReference type="SAM" id="SignalP"/>
    </source>
</evidence>
<keyword evidence="2" id="KW-0433">Leucine-rich repeat</keyword>